<feature type="domain" description="HAMP" evidence="7">
    <location>
        <begin position="234"/>
        <end position="286"/>
    </location>
</feature>
<keyword evidence="1" id="KW-0145">Chemotaxis</keyword>
<dbReference type="Gene3D" id="6.10.340.10">
    <property type="match status" value="1"/>
</dbReference>
<keyword evidence="5" id="KW-1133">Transmembrane helix</keyword>
<comment type="similarity">
    <text evidence="2">Belongs to the methyl-accepting chemotaxis (MCP) protein family.</text>
</comment>
<evidence type="ECO:0000256" key="4">
    <source>
        <dbReference type="SAM" id="Coils"/>
    </source>
</evidence>
<sequence length="746" mass="79719">MRLGQKLVGLFLVMAMIVFGTGVFGIWSLSKVGTNIQQVVKSRAIQEKQVVLMKTTLNECRVHLLEAALVRANLDDFEASKADYETKRDRFMNYCDLIIKGSSKIGLPASPKGSTMEVQVTAILKEFGAFSVTANHLLEHKALLLKQIKPGVFGQAVIKAMQDEDLNRLTRSELPEVSEMVMSAVDDLLITVTGLMSQANKDADSIEQKATVTFVAVIISGILLAFALGTFATRTIVGRVTQMGRGLAKGADGDLTVQVTVDSSDELGQLGRDFNSMVEKLSAMVSNVNRSITELSLIARNFKDIAKRGVNAAEVQSEGVLQTSSAIMQINSSINGVAQAMDSLSLSASESSSSTMELVASIEEVALNVETLSQAEEEVSSSMTEMAASIRQIDASVASLVEASMTTATSVVTMDSSIKQIELNAAANARISGEVLKDAEIGKASVEATIAGINEIKRSSIITSEVISSLSEKNADIGAILSVIDEVAEQTNLLALNAAIIAAQAGEHGKSFGVVAEEIKDLAERTSSSTREIGQVIDGVQQEVRRAVESINQAHKSIAEGEILSQKSGEALNKIVEGITVASAQMDEIARASGNQANESQLIRKAMDRVAEMSNQIAGATSEQGRGTDLIMAAVEKMKELNTQVRSSTREQTKVGNFIGKSTENITTMIRKIKVACDEQTRGSGQIVHAVAGIQQSTEINLEANRMTEEAAKRLTQQTELIQSALHNFKIAEDEEADKGSAPLTS</sequence>
<dbReference type="GO" id="GO:0005886">
    <property type="term" value="C:plasma membrane"/>
    <property type="evidence" value="ECO:0007669"/>
    <property type="project" value="TreeGrafter"/>
</dbReference>
<dbReference type="Pfam" id="PF12729">
    <property type="entry name" value="4HB_MCP_1"/>
    <property type="match status" value="1"/>
</dbReference>
<dbReference type="RefSeq" id="WP_246125739.1">
    <property type="nucleotide sequence ID" value="NZ_VLLN01000003.1"/>
</dbReference>
<evidence type="ECO:0000256" key="2">
    <source>
        <dbReference type="ARBA" id="ARBA00029447"/>
    </source>
</evidence>
<keyword evidence="4" id="KW-0175">Coiled coil</keyword>
<dbReference type="InterPro" id="IPR004089">
    <property type="entry name" value="MCPsignal_dom"/>
</dbReference>
<feature type="coiled-coil region" evidence="4">
    <location>
        <begin position="603"/>
        <end position="651"/>
    </location>
</feature>
<gene>
    <name evidence="8" type="ORF">JN12_00744</name>
</gene>
<keyword evidence="5" id="KW-0472">Membrane</keyword>
<dbReference type="SMART" id="SM00283">
    <property type="entry name" value="MA"/>
    <property type="match status" value="1"/>
</dbReference>
<dbReference type="PANTHER" id="PTHR43531">
    <property type="entry name" value="PROTEIN ICFG"/>
    <property type="match status" value="1"/>
</dbReference>
<protein>
    <submittedName>
        <fullName evidence="8">Methyl-accepting chemotaxis sensory transducer</fullName>
    </submittedName>
</protein>
<dbReference type="SMART" id="SM00304">
    <property type="entry name" value="HAMP"/>
    <property type="match status" value="1"/>
</dbReference>
<dbReference type="SUPFAM" id="SSF58104">
    <property type="entry name" value="Methyl-accepting chemotaxis protein (MCP) signaling domain"/>
    <property type="match status" value="3"/>
</dbReference>
<evidence type="ECO:0000313" key="8">
    <source>
        <dbReference type="EMBL" id="TWJ32767.1"/>
    </source>
</evidence>
<feature type="transmembrane region" description="Helical" evidence="5">
    <location>
        <begin position="214"/>
        <end position="237"/>
    </location>
</feature>
<dbReference type="InterPro" id="IPR051310">
    <property type="entry name" value="MCP_chemotaxis"/>
</dbReference>
<evidence type="ECO:0000256" key="3">
    <source>
        <dbReference type="PROSITE-ProRule" id="PRU00284"/>
    </source>
</evidence>
<dbReference type="PROSITE" id="PS50111">
    <property type="entry name" value="CHEMOTAXIS_TRANSDUC_2"/>
    <property type="match status" value="1"/>
</dbReference>
<name>A0A562WSN6_9BACT</name>
<evidence type="ECO:0000256" key="1">
    <source>
        <dbReference type="ARBA" id="ARBA00022500"/>
    </source>
</evidence>
<evidence type="ECO:0000259" key="6">
    <source>
        <dbReference type="PROSITE" id="PS50111"/>
    </source>
</evidence>
<dbReference type="CDD" id="cd06225">
    <property type="entry name" value="HAMP"/>
    <property type="match status" value="1"/>
</dbReference>
<evidence type="ECO:0000259" key="7">
    <source>
        <dbReference type="PROSITE" id="PS50885"/>
    </source>
</evidence>
<comment type="caution">
    <text evidence="8">The sequence shown here is derived from an EMBL/GenBank/DDBJ whole genome shotgun (WGS) entry which is preliminary data.</text>
</comment>
<dbReference type="Pfam" id="PF00672">
    <property type="entry name" value="HAMP"/>
    <property type="match status" value="1"/>
</dbReference>
<evidence type="ECO:0000313" key="9">
    <source>
        <dbReference type="Proteomes" id="UP000319449"/>
    </source>
</evidence>
<dbReference type="GO" id="GO:0006935">
    <property type="term" value="P:chemotaxis"/>
    <property type="evidence" value="ECO:0007669"/>
    <property type="project" value="UniProtKB-KW"/>
</dbReference>
<dbReference type="GO" id="GO:0007165">
    <property type="term" value="P:signal transduction"/>
    <property type="evidence" value="ECO:0007669"/>
    <property type="project" value="UniProtKB-KW"/>
</dbReference>
<dbReference type="PANTHER" id="PTHR43531:SF11">
    <property type="entry name" value="METHYL-ACCEPTING CHEMOTAXIS PROTEIN 3"/>
    <property type="match status" value="1"/>
</dbReference>
<keyword evidence="9" id="KW-1185">Reference proteome</keyword>
<dbReference type="FunFam" id="1.10.287.950:FF:000024">
    <property type="entry name" value="Methyl-accepting chemotaxis sensory transducer, class 40+24H"/>
    <property type="match status" value="1"/>
</dbReference>
<reference evidence="8 9" key="1">
    <citation type="submission" date="2019-07" db="EMBL/GenBank/DDBJ databases">
        <title>Genomic Encyclopedia of Archaeal and Bacterial Type Strains, Phase II (KMG-II): from individual species to whole genera.</title>
        <authorList>
            <person name="Goeker M."/>
        </authorList>
    </citation>
    <scope>NUCLEOTIDE SEQUENCE [LARGE SCALE GENOMIC DNA]</scope>
    <source>
        <strain evidence="8 9">ATCC BAA-1139</strain>
    </source>
</reference>
<keyword evidence="5" id="KW-0812">Transmembrane</keyword>
<proteinExistence type="inferred from homology"/>
<dbReference type="PROSITE" id="PS50885">
    <property type="entry name" value="HAMP"/>
    <property type="match status" value="1"/>
</dbReference>
<dbReference type="Gene3D" id="1.10.287.950">
    <property type="entry name" value="Methyl-accepting chemotaxis protein"/>
    <property type="match status" value="1"/>
</dbReference>
<keyword evidence="3" id="KW-0807">Transducer</keyword>
<dbReference type="Proteomes" id="UP000319449">
    <property type="component" value="Unassembled WGS sequence"/>
</dbReference>
<dbReference type="GO" id="GO:0004888">
    <property type="term" value="F:transmembrane signaling receptor activity"/>
    <property type="evidence" value="ECO:0007669"/>
    <property type="project" value="TreeGrafter"/>
</dbReference>
<organism evidence="8 9">
    <name type="scientific">Geobacter argillaceus</name>
    <dbReference type="NCBI Taxonomy" id="345631"/>
    <lineage>
        <taxon>Bacteria</taxon>
        <taxon>Pseudomonadati</taxon>
        <taxon>Thermodesulfobacteriota</taxon>
        <taxon>Desulfuromonadia</taxon>
        <taxon>Geobacterales</taxon>
        <taxon>Geobacteraceae</taxon>
        <taxon>Geobacter</taxon>
    </lineage>
</organism>
<evidence type="ECO:0000256" key="5">
    <source>
        <dbReference type="SAM" id="Phobius"/>
    </source>
</evidence>
<dbReference type="InterPro" id="IPR003660">
    <property type="entry name" value="HAMP_dom"/>
</dbReference>
<accession>A0A562WSN6</accession>
<dbReference type="InterPro" id="IPR024478">
    <property type="entry name" value="HlyB_4HB_MCP"/>
</dbReference>
<dbReference type="Pfam" id="PF00015">
    <property type="entry name" value="MCPsignal"/>
    <property type="match status" value="1"/>
</dbReference>
<feature type="transmembrane region" description="Helical" evidence="5">
    <location>
        <begin position="7"/>
        <end position="29"/>
    </location>
</feature>
<feature type="domain" description="Methyl-accepting transducer" evidence="6">
    <location>
        <begin position="375"/>
        <end position="611"/>
    </location>
</feature>
<dbReference type="EMBL" id="VLLN01000003">
    <property type="protein sequence ID" value="TWJ32767.1"/>
    <property type="molecule type" value="Genomic_DNA"/>
</dbReference>
<dbReference type="AlphaFoldDB" id="A0A562WSN6"/>